<dbReference type="InterPro" id="IPR006151">
    <property type="entry name" value="Shikm_DH/Glu-tRNA_Rdtase"/>
</dbReference>
<dbReference type="AlphaFoldDB" id="B2A3T8"/>
<dbReference type="eggNOG" id="COG5322">
    <property type="taxonomic scope" value="Bacteria"/>
</dbReference>
<feature type="domain" description="Quinate/shikimate 5-dehydrogenase/glutamyl-tRNA reductase" evidence="1">
    <location>
        <begin position="144"/>
        <end position="257"/>
    </location>
</feature>
<dbReference type="InterPro" id="IPR036291">
    <property type="entry name" value="NAD(P)-bd_dom_sf"/>
</dbReference>
<name>B2A3T8_NATTJ</name>
<protein>
    <submittedName>
        <fullName evidence="2">Shikimate/quinate 5-dehydrogenase</fullName>
    </submittedName>
</protein>
<dbReference type="InParanoid" id="B2A3T8"/>
<dbReference type="RefSeq" id="WP_012446605.1">
    <property type="nucleotide sequence ID" value="NC_010718.1"/>
</dbReference>
<evidence type="ECO:0000259" key="1">
    <source>
        <dbReference type="Pfam" id="PF01488"/>
    </source>
</evidence>
<evidence type="ECO:0000313" key="3">
    <source>
        <dbReference type="Proteomes" id="UP000001683"/>
    </source>
</evidence>
<dbReference type="HOGENOM" id="CLU_762366_0_0_9"/>
<dbReference type="KEGG" id="nth:Nther_0115"/>
<reference evidence="2 3" key="1">
    <citation type="submission" date="2008-04" db="EMBL/GenBank/DDBJ databases">
        <title>Complete sequence of chromosome of Natranaerobius thermophilus JW/NM-WN-LF.</title>
        <authorList>
            <consortium name="US DOE Joint Genome Institute"/>
            <person name="Copeland A."/>
            <person name="Lucas S."/>
            <person name="Lapidus A."/>
            <person name="Glavina del Rio T."/>
            <person name="Dalin E."/>
            <person name="Tice H."/>
            <person name="Bruce D."/>
            <person name="Goodwin L."/>
            <person name="Pitluck S."/>
            <person name="Chertkov O."/>
            <person name="Brettin T."/>
            <person name="Detter J.C."/>
            <person name="Han C."/>
            <person name="Kuske C.R."/>
            <person name="Schmutz J."/>
            <person name="Larimer F."/>
            <person name="Land M."/>
            <person name="Hauser L."/>
            <person name="Kyrpides N."/>
            <person name="Lykidis A."/>
            <person name="Mesbah N.M."/>
            <person name="Wiegel J."/>
        </authorList>
    </citation>
    <scope>NUCLEOTIDE SEQUENCE [LARGE SCALE GENOMIC DNA]</scope>
    <source>
        <strain evidence="3">ATCC BAA-1301 / DSM 18059 / JW/NM-WN-LF</strain>
    </source>
</reference>
<dbReference type="Gene3D" id="3.40.50.720">
    <property type="entry name" value="NAD(P)-binding Rossmann-like Domain"/>
    <property type="match status" value="1"/>
</dbReference>
<gene>
    <name evidence="2" type="ordered locus">Nther_0115</name>
</gene>
<dbReference type="Pfam" id="PF01488">
    <property type="entry name" value="Shikimate_DH"/>
    <property type="match status" value="1"/>
</dbReference>
<accession>B2A3T8</accession>
<dbReference type="SUPFAM" id="SSF51735">
    <property type="entry name" value="NAD(P)-binding Rossmann-fold domains"/>
    <property type="match status" value="1"/>
</dbReference>
<proteinExistence type="predicted"/>
<dbReference type="Proteomes" id="UP000001683">
    <property type="component" value="Chromosome"/>
</dbReference>
<evidence type="ECO:0000313" key="2">
    <source>
        <dbReference type="EMBL" id="ACB83714.1"/>
    </source>
</evidence>
<dbReference type="EMBL" id="CP001034">
    <property type="protein sequence ID" value="ACB83714.1"/>
    <property type="molecule type" value="Genomic_DNA"/>
</dbReference>
<dbReference type="OrthoDB" id="9808814at2"/>
<sequence length="364" mass="39825">MDKFAFIIHPIYHSDIIKKFPFLKALPENILEKTFGRLPPFKVSNIEGVESPHNQIEGCFVACPLSSNQILNLPQDYVIKKIIKAGKKAEELGAQVVGLGALTSVVGDAGVTVAKNLNIPVTTGNSYTVATAIEGVKSACQMMDFDHSEAHVAVLGASGSIGKVIAKKFARESRWLTLLGRDKDKLETVSKEIYNESGMAAKVTNQIKKNISEADIVFAVTGAADAVISGEELKPGAIVCDVARPRDVSWRVAQSRDDVLVIEGGIVEIPGDVEFNFNFGFPPKTAYACMAETMILALEKKYESFSLGRDLSLDKVEQISRLAEKHNFRLAGFRSFEKAVSKETVDQIKQNAMRKRIKFSTSKV</sequence>
<dbReference type="STRING" id="457570.Nther_0115"/>
<organism evidence="2 3">
    <name type="scientific">Natranaerobius thermophilus (strain ATCC BAA-1301 / DSM 18059 / JW/NM-WN-LF)</name>
    <dbReference type="NCBI Taxonomy" id="457570"/>
    <lineage>
        <taxon>Bacteria</taxon>
        <taxon>Bacillati</taxon>
        <taxon>Bacillota</taxon>
        <taxon>Clostridia</taxon>
        <taxon>Natranaerobiales</taxon>
        <taxon>Natranaerobiaceae</taxon>
        <taxon>Natranaerobius</taxon>
    </lineage>
</organism>
<keyword evidence="3" id="KW-1185">Reference proteome</keyword>
<reference evidence="2 3" key="2">
    <citation type="journal article" date="2011" name="J. Bacteriol.">
        <title>Complete genome sequence of the anaerobic, halophilic alkalithermophile Natranaerobius thermophilus JW/NM-WN-LF.</title>
        <authorList>
            <person name="Zhao B."/>
            <person name="Mesbah N.M."/>
            <person name="Dalin E."/>
            <person name="Goodwin L."/>
            <person name="Nolan M."/>
            <person name="Pitluck S."/>
            <person name="Chertkov O."/>
            <person name="Brettin T.S."/>
            <person name="Han J."/>
            <person name="Larimer F.W."/>
            <person name="Land M.L."/>
            <person name="Hauser L."/>
            <person name="Kyrpides N."/>
            <person name="Wiegel J."/>
        </authorList>
    </citation>
    <scope>NUCLEOTIDE SEQUENCE [LARGE SCALE GENOMIC DNA]</scope>
    <source>
        <strain evidence="3">ATCC BAA-1301 / DSM 18059 / JW/NM-WN-LF</strain>
    </source>
</reference>